<sequence length="91" mass="10268">RETDGFVLYLASFLALLVYLIWALVPDSTLAAWHVTYYPQKYWAAVLPVWIIGLIPFTICMFTAVNLLNTPPLHSKSTLTDEHAALMQLST</sequence>
<feature type="non-terminal residue" evidence="7">
    <location>
        <position position="1"/>
    </location>
</feature>
<evidence type="ECO:0000256" key="4">
    <source>
        <dbReference type="ARBA" id="ARBA00023136"/>
    </source>
</evidence>
<dbReference type="GO" id="GO:0005783">
    <property type="term" value="C:endoplasmic reticulum"/>
    <property type="evidence" value="ECO:0007669"/>
    <property type="project" value="TreeGrafter"/>
</dbReference>
<evidence type="ECO:0000259" key="6">
    <source>
        <dbReference type="Pfam" id="PF08510"/>
    </source>
</evidence>
<comment type="caution">
    <text evidence="7">The sequence shown here is derived from an EMBL/GenBank/DDBJ whole genome shotgun (WGS) entry which is preliminary data.</text>
</comment>
<evidence type="ECO:0000256" key="2">
    <source>
        <dbReference type="ARBA" id="ARBA00022692"/>
    </source>
</evidence>
<dbReference type="InterPro" id="IPR013717">
    <property type="entry name" value="PIG-P"/>
</dbReference>
<evidence type="ECO:0000256" key="3">
    <source>
        <dbReference type="ARBA" id="ARBA00022989"/>
    </source>
</evidence>
<evidence type="ECO:0000313" key="8">
    <source>
        <dbReference type="Proteomes" id="UP000193642"/>
    </source>
</evidence>
<proteinExistence type="predicted"/>
<keyword evidence="3 5" id="KW-1133">Transmembrane helix</keyword>
<evidence type="ECO:0000313" key="7">
    <source>
        <dbReference type="EMBL" id="ORY39388.1"/>
    </source>
</evidence>
<keyword evidence="4 5" id="KW-0472">Membrane</keyword>
<dbReference type="STRING" id="329046.A0A1Y2BXC6"/>
<gene>
    <name evidence="7" type="ORF">BCR33DRAFT_649019</name>
</gene>
<dbReference type="Proteomes" id="UP000193642">
    <property type="component" value="Unassembled WGS sequence"/>
</dbReference>
<dbReference type="AlphaFoldDB" id="A0A1Y2BXC6"/>
<organism evidence="7 8">
    <name type="scientific">Rhizoclosmatium globosum</name>
    <dbReference type="NCBI Taxonomy" id="329046"/>
    <lineage>
        <taxon>Eukaryota</taxon>
        <taxon>Fungi</taxon>
        <taxon>Fungi incertae sedis</taxon>
        <taxon>Chytridiomycota</taxon>
        <taxon>Chytridiomycota incertae sedis</taxon>
        <taxon>Chytridiomycetes</taxon>
        <taxon>Chytridiales</taxon>
        <taxon>Chytriomycetaceae</taxon>
        <taxon>Rhizoclosmatium</taxon>
    </lineage>
</organism>
<dbReference type="GO" id="GO:0016020">
    <property type="term" value="C:membrane"/>
    <property type="evidence" value="ECO:0007669"/>
    <property type="project" value="UniProtKB-SubCell"/>
</dbReference>
<dbReference type="EMBL" id="MCGO01000040">
    <property type="protein sequence ID" value="ORY39388.1"/>
    <property type="molecule type" value="Genomic_DNA"/>
</dbReference>
<dbReference type="PANTHER" id="PTHR46346">
    <property type="entry name" value="PHOSPHATIDYLINOSITOL N-ACETYLGLUCOSAMINYLTRANSFERASE SUBUNIT P"/>
    <property type="match status" value="1"/>
</dbReference>
<feature type="non-terminal residue" evidence="7">
    <location>
        <position position="91"/>
    </location>
</feature>
<feature type="transmembrane region" description="Helical" evidence="5">
    <location>
        <begin position="45"/>
        <end position="68"/>
    </location>
</feature>
<feature type="domain" description="PIG-P" evidence="6">
    <location>
        <begin position="1"/>
        <end position="85"/>
    </location>
</feature>
<dbReference type="OrthoDB" id="690928at2759"/>
<keyword evidence="2 5" id="KW-0812">Transmembrane</keyword>
<evidence type="ECO:0000256" key="5">
    <source>
        <dbReference type="SAM" id="Phobius"/>
    </source>
</evidence>
<protein>
    <submittedName>
        <fullName evidence="7">PIG-P protein</fullName>
    </submittedName>
</protein>
<feature type="transmembrane region" description="Helical" evidence="5">
    <location>
        <begin position="7"/>
        <end position="25"/>
    </location>
</feature>
<dbReference type="PANTHER" id="PTHR46346:SF1">
    <property type="entry name" value="PHOSPHATIDYLINOSITOL N-ACETYLGLUCOSAMINYLTRANSFERASE SUBUNIT P"/>
    <property type="match status" value="1"/>
</dbReference>
<keyword evidence="8" id="KW-1185">Reference proteome</keyword>
<evidence type="ECO:0000256" key="1">
    <source>
        <dbReference type="ARBA" id="ARBA00004141"/>
    </source>
</evidence>
<comment type="subcellular location">
    <subcellularLocation>
        <location evidence="1">Membrane</location>
        <topology evidence="1">Multi-pass membrane protein</topology>
    </subcellularLocation>
</comment>
<dbReference type="Pfam" id="PF08510">
    <property type="entry name" value="PIG-P"/>
    <property type="match status" value="1"/>
</dbReference>
<name>A0A1Y2BXC6_9FUNG</name>
<dbReference type="InterPro" id="IPR052263">
    <property type="entry name" value="GPI_Anchor_Biosynth"/>
</dbReference>
<dbReference type="GO" id="GO:0006506">
    <property type="term" value="P:GPI anchor biosynthetic process"/>
    <property type="evidence" value="ECO:0007669"/>
    <property type="project" value="TreeGrafter"/>
</dbReference>
<reference evidence="7 8" key="1">
    <citation type="submission" date="2016-07" db="EMBL/GenBank/DDBJ databases">
        <title>Pervasive Adenine N6-methylation of Active Genes in Fungi.</title>
        <authorList>
            <consortium name="DOE Joint Genome Institute"/>
            <person name="Mondo S.J."/>
            <person name="Dannebaum R.O."/>
            <person name="Kuo R.C."/>
            <person name="Labutti K."/>
            <person name="Haridas S."/>
            <person name="Kuo A."/>
            <person name="Salamov A."/>
            <person name="Ahrendt S.R."/>
            <person name="Lipzen A."/>
            <person name="Sullivan W."/>
            <person name="Andreopoulos W.B."/>
            <person name="Clum A."/>
            <person name="Lindquist E."/>
            <person name="Daum C."/>
            <person name="Ramamoorthy G.K."/>
            <person name="Gryganskyi A."/>
            <person name="Culley D."/>
            <person name="Magnuson J.K."/>
            <person name="James T.Y."/>
            <person name="O'Malley M.A."/>
            <person name="Stajich J.E."/>
            <person name="Spatafora J.W."/>
            <person name="Visel A."/>
            <person name="Grigoriev I.V."/>
        </authorList>
    </citation>
    <scope>NUCLEOTIDE SEQUENCE [LARGE SCALE GENOMIC DNA]</scope>
    <source>
        <strain evidence="7 8">JEL800</strain>
    </source>
</reference>
<accession>A0A1Y2BXC6</accession>